<dbReference type="PANTHER" id="PTHR38123">
    <property type="entry name" value="CELL WALL SERINE-THREONINE-RICH GALACTOMANNOPROTEIN MP1 (AFU_ORTHOLOGUE AFUA_4G03240)"/>
    <property type="match status" value="1"/>
</dbReference>
<protein>
    <recommendedName>
        <fullName evidence="4">Cell wall protein</fullName>
    </recommendedName>
</protein>
<gene>
    <name evidence="2" type="ORF">DCS_02211</name>
</gene>
<keyword evidence="3" id="KW-1185">Reference proteome</keyword>
<dbReference type="EMBL" id="LAYC01000001">
    <property type="protein sequence ID" value="KYK61070.1"/>
    <property type="molecule type" value="Genomic_DNA"/>
</dbReference>
<feature type="region of interest" description="Disordered" evidence="1">
    <location>
        <begin position="289"/>
        <end position="383"/>
    </location>
</feature>
<dbReference type="InParanoid" id="A0A151GVH5"/>
<dbReference type="AlphaFoldDB" id="A0A151GVH5"/>
<organism evidence="2 3">
    <name type="scientific">Drechmeria coniospora</name>
    <name type="common">Nematophagous fungus</name>
    <name type="synonym">Meria coniospora</name>
    <dbReference type="NCBI Taxonomy" id="98403"/>
    <lineage>
        <taxon>Eukaryota</taxon>
        <taxon>Fungi</taxon>
        <taxon>Dikarya</taxon>
        <taxon>Ascomycota</taxon>
        <taxon>Pezizomycotina</taxon>
        <taxon>Sordariomycetes</taxon>
        <taxon>Hypocreomycetidae</taxon>
        <taxon>Hypocreales</taxon>
        <taxon>Ophiocordycipitaceae</taxon>
        <taxon>Drechmeria</taxon>
    </lineage>
</organism>
<dbReference type="Pfam" id="PF12296">
    <property type="entry name" value="HsbA"/>
    <property type="match status" value="1"/>
</dbReference>
<dbReference type="GeneID" id="63714854"/>
<feature type="compositionally biased region" description="Low complexity" evidence="1">
    <location>
        <begin position="304"/>
        <end position="341"/>
    </location>
</feature>
<reference evidence="2 3" key="1">
    <citation type="journal article" date="2016" name="Sci. Rep.">
        <title>Insights into Adaptations to a Near-Obligate Nematode Endoparasitic Lifestyle from the Finished Genome of Drechmeria coniospora.</title>
        <authorList>
            <person name="Zhang L."/>
            <person name="Zhou Z."/>
            <person name="Guo Q."/>
            <person name="Fokkens L."/>
            <person name="Miskei M."/>
            <person name="Pocsi I."/>
            <person name="Zhang W."/>
            <person name="Chen M."/>
            <person name="Wang L."/>
            <person name="Sun Y."/>
            <person name="Donzelli B.G."/>
            <person name="Gibson D.M."/>
            <person name="Nelson D.R."/>
            <person name="Luo J.G."/>
            <person name="Rep M."/>
            <person name="Liu H."/>
            <person name="Yang S."/>
            <person name="Wang J."/>
            <person name="Krasnoff S.B."/>
            <person name="Xu Y."/>
            <person name="Molnar I."/>
            <person name="Lin M."/>
        </authorList>
    </citation>
    <scope>NUCLEOTIDE SEQUENCE [LARGE SCALE GENOMIC DNA]</scope>
    <source>
        <strain evidence="2 3">ARSEF 6962</strain>
    </source>
</reference>
<dbReference type="Gene3D" id="1.20.1280.140">
    <property type="match status" value="1"/>
</dbReference>
<dbReference type="Proteomes" id="UP000076580">
    <property type="component" value="Chromosome 01"/>
</dbReference>
<proteinExistence type="predicted"/>
<comment type="caution">
    <text evidence="2">The sequence shown here is derived from an EMBL/GenBank/DDBJ whole genome shotgun (WGS) entry which is preliminary data.</text>
</comment>
<dbReference type="GO" id="GO:0005576">
    <property type="term" value="C:extracellular region"/>
    <property type="evidence" value="ECO:0007669"/>
    <property type="project" value="TreeGrafter"/>
</dbReference>
<feature type="compositionally biased region" description="Polar residues" evidence="1">
    <location>
        <begin position="290"/>
        <end position="303"/>
    </location>
</feature>
<accession>A0A151GVH5</accession>
<dbReference type="InterPro" id="IPR021054">
    <property type="entry name" value="Cell_wall_mannoprotein_1"/>
</dbReference>
<dbReference type="STRING" id="98403.A0A151GVH5"/>
<feature type="compositionally biased region" description="Low complexity" evidence="1">
    <location>
        <begin position="179"/>
        <end position="212"/>
    </location>
</feature>
<sequence length="427" mass="42230">MKFLAVACVAGSAVASNTYRLHQRDLAAVNGVLKTVSDGIDGLDTAVTGFAADMKPVNAKGAALLVALRDGKSAIEKSSALALADAITLQASVGGLQTKGKSLLDHLKAKKTEIQKGSFCASTRQQIIEINTSSQALIDAIVGKVPADAQAVAKKLAGGLTEVLTQASSEFNEANCKDAGPAAGSSSSSVPAAPVSSASVSSAPVSSAVPSVSTPVYYGNSTMTSKSTTCTDPKSTVTQTTSLMVPGESQGPQVPASPDSPEVAPVGSLPTGTITVRITSTVCPLPGYTLGTNTGGNQPEPTSVDTGSDGTNTNTDGTDSNTVNDGTDSNTVNDGTDSNTVANDGTNTNTVADDGTNTNTVADDGSNANTLGNAGSGDSGSTPIYTPPAPAYVSNGTQDGVVITGGAALIGPASVLGFAMAVAALVL</sequence>
<dbReference type="PANTHER" id="PTHR38123:SF6">
    <property type="entry name" value="CELL WALL SERINE-THREONINE-RICH GALACTOMANNOPROTEIN MP1 (AFU_ORTHOLOGUE AFUA_4G03240)"/>
    <property type="match status" value="1"/>
</dbReference>
<feature type="region of interest" description="Disordered" evidence="1">
    <location>
        <begin position="244"/>
        <end position="265"/>
    </location>
</feature>
<feature type="compositionally biased region" description="Polar residues" evidence="1">
    <location>
        <begin position="342"/>
        <end position="373"/>
    </location>
</feature>
<evidence type="ECO:0000313" key="2">
    <source>
        <dbReference type="EMBL" id="KYK61070.1"/>
    </source>
</evidence>
<name>A0A151GVH5_DRECN</name>
<feature type="region of interest" description="Disordered" evidence="1">
    <location>
        <begin position="178"/>
        <end position="212"/>
    </location>
</feature>
<evidence type="ECO:0000256" key="1">
    <source>
        <dbReference type="SAM" id="MobiDB-lite"/>
    </source>
</evidence>
<evidence type="ECO:0000313" key="3">
    <source>
        <dbReference type="Proteomes" id="UP000076580"/>
    </source>
</evidence>
<evidence type="ECO:0008006" key="4">
    <source>
        <dbReference type="Google" id="ProtNLM"/>
    </source>
</evidence>
<dbReference type="RefSeq" id="XP_040660422.1">
    <property type="nucleotide sequence ID" value="XM_040799539.1"/>
</dbReference>